<feature type="region of interest" description="Disordered" evidence="1">
    <location>
        <begin position="49"/>
        <end position="73"/>
    </location>
</feature>
<reference evidence="4" key="1">
    <citation type="journal article" date="2017" name="Cell">
        <title>Insights into land plant evolution garnered from the Marchantia polymorpha genome.</title>
        <authorList>
            <person name="Bowman J.L."/>
            <person name="Kohchi T."/>
            <person name="Yamato K.T."/>
            <person name="Jenkins J."/>
            <person name="Shu S."/>
            <person name="Ishizaki K."/>
            <person name="Yamaoka S."/>
            <person name="Nishihama R."/>
            <person name="Nakamura Y."/>
            <person name="Berger F."/>
            <person name="Adam C."/>
            <person name="Aki S.S."/>
            <person name="Althoff F."/>
            <person name="Araki T."/>
            <person name="Arteaga-Vazquez M.A."/>
            <person name="Balasubrmanian S."/>
            <person name="Barry K."/>
            <person name="Bauer D."/>
            <person name="Boehm C.R."/>
            <person name="Briginshaw L."/>
            <person name="Caballero-Perez J."/>
            <person name="Catarino B."/>
            <person name="Chen F."/>
            <person name="Chiyoda S."/>
            <person name="Chovatia M."/>
            <person name="Davies K.M."/>
            <person name="Delmans M."/>
            <person name="Demura T."/>
            <person name="Dierschke T."/>
            <person name="Dolan L."/>
            <person name="Dorantes-Acosta A.E."/>
            <person name="Eklund D.M."/>
            <person name="Florent S.N."/>
            <person name="Flores-Sandoval E."/>
            <person name="Fujiyama A."/>
            <person name="Fukuzawa H."/>
            <person name="Galik B."/>
            <person name="Grimanelli D."/>
            <person name="Grimwood J."/>
            <person name="Grossniklaus U."/>
            <person name="Hamada T."/>
            <person name="Haseloff J."/>
            <person name="Hetherington A.J."/>
            <person name="Higo A."/>
            <person name="Hirakawa Y."/>
            <person name="Hundley H.N."/>
            <person name="Ikeda Y."/>
            <person name="Inoue K."/>
            <person name="Inoue S.I."/>
            <person name="Ishida S."/>
            <person name="Jia Q."/>
            <person name="Kakita M."/>
            <person name="Kanazawa T."/>
            <person name="Kawai Y."/>
            <person name="Kawashima T."/>
            <person name="Kennedy M."/>
            <person name="Kinose K."/>
            <person name="Kinoshita T."/>
            <person name="Kohara Y."/>
            <person name="Koide E."/>
            <person name="Komatsu K."/>
            <person name="Kopischke S."/>
            <person name="Kubo M."/>
            <person name="Kyozuka J."/>
            <person name="Lagercrantz U."/>
            <person name="Lin S.S."/>
            <person name="Lindquist E."/>
            <person name="Lipzen A.M."/>
            <person name="Lu C.W."/>
            <person name="De Luna E."/>
            <person name="Martienssen R.A."/>
            <person name="Minamino N."/>
            <person name="Mizutani M."/>
            <person name="Mizutani M."/>
            <person name="Mochizuki N."/>
            <person name="Monte I."/>
            <person name="Mosher R."/>
            <person name="Nagasaki H."/>
            <person name="Nakagami H."/>
            <person name="Naramoto S."/>
            <person name="Nishitani K."/>
            <person name="Ohtani M."/>
            <person name="Okamoto T."/>
            <person name="Okumura M."/>
            <person name="Phillips J."/>
            <person name="Pollak B."/>
            <person name="Reinders A."/>
            <person name="Rovekamp M."/>
            <person name="Sano R."/>
            <person name="Sawa S."/>
            <person name="Schmid M.W."/>
            <person name="Shirakawa M."/>
            <person name="Solano R."/>
            <person name="Spunde A."/>
            <person name="Suetsugu N."/>
            <person name="Sugano S."/>
            <person name="Sugiyama A."/>
            <person name="Sun R."/>
            <person name="Suzuki Y."/>
            <person name="Takenaka M."/>
            <person name="Takezawa D."/>
            <person name="Tomogane H."/>
            <person name="Tsuzuki M."/>
            <person name="Ueda T."/>
            <person name="Umeda M."/>
            <person name="Ward J.M."/>
            <person name="Watanabe Y."/>
            <person name="Yazaki K."/>
            <person name="Yokoyama R."/>
            <person name="Yoshitake Y."/>
            <person name="Yotsui I."/>
            <person name="Zachgo S."/>
            <person name="Schmutz J."/>
        </authorList>
    </citation>
    <scope>NUCLEOTIDE SEQUENCE [LARGE SCALE GENOMIC DNA]</scope>
    <source>
        <strain evidence="4">Tak-1</strain>
    </source>
</reference>
<evidence type="ECO:0000256" key="1">
    <source>
        <dbReference type="SAM" id="MobiDB-lite"/>
    </source>
</evidence>
<dbReference type="Gramene" id="Mp8g06090.1">
    <property type="protein sequence ID" value="Mp8g06090.1.cds"/>
    <property type="gene ID" value="Mp8g06090"/>
</dbReference>
<keyword evidence="2" id="KW-0732">Signal</keyword>
<evidence type="ECO:0000256" key="2">
    <source>
        <dbReference type="SAM" id="SignalP"/>
    </source>
</evidence>
<evidence type="ECO:0000313" key="3">
    <source>
        <dbReference type="EMBL" id="PTQ45986.1"/>
    </source>
</evidence>
<dbReference type="Proteomes" id="UP000244005">
    <property type="component" value="Unassembled WGS sequence"/>
</dbReference>
<dbReference type="OrthoDB" id="10378024at2759"/>
<evidence type="ECO:0000313" key="4">
    <source>
        <dbReference type="Proteomes" id="UP000244005"/>
    </source>
</evidence>
<dbReference type="EMBL" id="KZ772685">
    <property type="protein sequence ID" value="PTQ45986.1"/>
    <property type="molecule type" value="Genomic_DNA"/>
</dbReference>
<gene>
    <name evidence="3" type="ORF">MARPO_0013s0181</name>
</gene>
<sequence>MTKLVHSLALVCLICITIISSVPVCLSVRPFPADSEVVASAVVDTTNDEVSHPTEAASSVDTTVTETRDEDMNVSPCYATVAESQIEGRSEAPDADDDLTLVEVDCRRMLADYDPPKSNTNPKKRGLLEVSTELGVSEATTEPSTYSTALLRGGW</sequence>
<proteinExistence type="predicted"/>
<dbReference type="AlphaFoldDB" id="A0A2R6XIU9"/>
<feature type="signal peptide" evidence="2">
    <location>
        <begin position="1"/>
        <end position="21"/>
    </location>
</feature>
<protein>
    <submittedName>
        <fullName evidence="3">Uncharacterized protein</fullName>
    </submittedName>
</protein>
<organism evidence="3 4">
    <name type="scientific">Marchantia polymorpha</name>
    <name type="common">Common liverwort</name>
    <name type="synonym">Marchantia aquatica</name>
    <dbReference type="NCBI Taxonomy" id="3197"/>
    <lineage>
        <taxon>Eukaryota</taxon>
        <taxon>Viridiplantae</taxon>
        <taxon>Streptophyta</taxon>
        <taxon>Embryophyta</taxon>
        <taxon>Marchantiophyta</taxon>
        <taxon>Marchantiopsida</taxon>
        <taxon>Marchantiidae</taxon>
        <taxon>Marchantiales</taxon>
        <taxon>Marchantiaceae</taxon>
        <taxon>Marchantia</taxon>
    </lineage>
</organism>
<keyword evidence="4" id="KW-1185">Reference proteome</keyword>
<feature type="chain" id="PRO_5015334222" evidence="2">
    <location>
        <begin position="22"/>
        <end position="155"/>
    </location>
</feature>
<accession>A0A2R6XIU9</accession>
<name>A0A2R6XIU9_MARPO</name>